<evidence type="ECO:0000313" key="2">
    <source>
        <dbReference type="EMBL" id="PKI64608.1"/>
    </source>
</evidence>
<dbReference type="AlphaFoldDB" id="A0A2I0K7T5"/>
<organism evidence="2 3">
    <name type="scientific">Punica granatum</name>
    <name type="common">Pomegranate</name>
    <dbReference type="NCBI Taxonomy" id="22663"/>
    <lineage>
        <taxon>Eukaryota</taxon>
        <taxon>Viridiplantae</taxon>
        <taxon>Streptophyta</taxon>
        <taxon>Embryophyta</taxon>
        <taxon>Tracheophyta</taxon>
        <taxon>Spermatophyta</taxon>
        <taxon>Magnoliopsida</taxon>
        <taxon>eudicotyledons</taxon>
        <taxon>Gunneridae</taxon>
        <taxon>Pentapetalae</taxon>
        <taxon>rosids</taxon>
        <taxon>malvids</taxon>
        <taxon>Myrtales</taxon>
        <taxon>Lythraceae</taxon>
        <taxon>Punica</taxon>
    </lineage>
</organism>
<comment type="caution">
    <text evidence="2">The sequence shown here is derived from an EMBL/GenBank/DDBJ whole genome shotgun (WGS) entry which is preliminary data.</text>
</comment>
<feature type="region of interest" description="Disordered" evidence="1">
    <location>
        <begin position="78"/>
        <end position="98"/>
    </location>
</feature>
<protein>
    <submittedName>
        <fullName evidence="2">Uncharacterized protein</fullName>
    </submittedName>
</protein>
<sequence>MVRFEIWYGAQVRCHPKTSKGPSSVVGWNWQLKASTTETNLGNGFGRLKTWGDEQDFQATEEYILHFYRWGPLTPEDLTEDLTDSSQPEGHAPSKTSPTAIQVEFASLRFERDHFRPEVVEQYEQLIDQRLLQKELAHAHAELQRRD</sequence>
<dbReference type="EMBL" id="PGOL01000803">
    <property type="protein sequence ID" value="PKI64608.1"/>
    <property type="molecule type" value="Genomic_DNA"/>
</dbReference>
<evidence type="ECO:0000313" key="3">
    <source>
        <dbReference type="Proteomes" id="UP000233551"/>
    </source>
</evidence>
<feature type="compositionally biased region" description="Polar residues" evidence="1">
    <location>
        <begin position="84"/>
        <end position="98"/>
    </location>
</feature>
<reference evidence="2 3" key="1">
    <citation type="submission" date="2017-11" db="EMBL/GenBank/DDBJ databases">
        <title>De-novo sequencing of pomegranate (Punica granatum L.) genome.</title>
        <authorList>
            <person name="Akparov Z."/>
            <person name="Amiraslanov A."/>
            <person name="Hajiyeva S."/>
            <person name="Abbasov M."/>
            <person name="Kaur K."/>
            <person name="Hamwieh A."/>
            <person name="Solovyev V."/>
            <person name="Salamov A."/>
            <person name="Braich B."/>
            <person name="Kosarev P."/>
            <person name="Mahmoud A."/>
            <person name="Hajiyev E."/>
            <person name="Babayeva S."/>
            <person name="Izzatullayeva V."/>
            <person name="Mammadov A."/>
            <person name="Mammadov A."/>
            <person name="Sharifova S."/>
            <person name="Ojaghi J."/>
            <person name="Eynullazada K."/>
            <person name="Bayramov B."/>
            <person name="Abdulazimova A."/>
            <person name="Shahmuradov I."/>
        </authorList>
    </citation>
    <scope>NUCLEOTIDE SEQUENCE [LARGE SCALE GENOMIC DNA]</scope>
    <source>
        <strain evidence="3">cv. AG2017</strain>
        <tissue evidence="2">Leaf</tissue>
    </source>
</reference>
<dbReference type="Proteomes" id="UP000233551">
    <property type="component" value="Unassembled WGS sequence"/>
</dbReference>
<proteinExistence type="predicted"/>
<name>A0A2I0K7T5_PUNGR</name>
<accession>A0A2I0K7T5</accession>
<keyword evidence="3" id="KW-1185">Reference proteome</keyword>
<evidence type="ECO:0000256" key="1">
    <source>
        <dbReference type="SAM" id="MobiDB-lite"/>
    </source>
</evidence>
<gene>
    <name evidence="2" type="ORF">CRG98_015040</name>
</gene>